<dbReference type="InterPro" id="IPR037359">
    <property type="entry name" value="NST/OST"/>
</dbReference>
<protein>
    <submittedName>
        <fullName evidence="8">Heparan sulfate glucosamine 3-O-sulfotransferase 6</fullName>
    </submittedName>
</protein>
<evidence type="ECO:0000313" key="8">
    <source>
        <dbReference type="EMBL" id="KAJ8042303.1"/>
    </source>
</evidence>
<keyword evidence="1" id="KW-0808">Transferase</keyword>
<dbReference type="Proteomes" id="UP001152320">
    <property type="component" value="Chromosome 5"/>
</dbReference>
<dbReference type="EMBL" id="JAIZAY010000005">
    <property type="protein sequence ID" value="KAJ8042303.1"/>
    <property type="molecule type" value="Genomic_DNA"/>
</dbReference>
<feature type="binding site" evidence="4">
    <location>
        <position position="338"/>
    </location>
    <ligand>
        <name>3'-phosphoadenylyl sulfate</name>
        <dbReference type="ChEBI" id="CHEBI:58339"/>
    </ligand>
</feature>
<dbReference type="OrthoDB" id="411451at2759"/>
<feature type="domain" description="Sulfotransferase" evidence="7">
    <location>
        <begin position="117"/>
        <end position="373"/>
    </location>
</feature>
<feature type="active site" description="For sulfotransferase activity" evidence="3">
    <location>
        <position position="126"/>
    </location>
</feature>
<comment type="caution">
    <text evidence="8">The sequence shown here is derived from an EMBL/GenBank/DDBJ whole genome shotgun (WGS) entry which is preliminary data.</text>
</comment>
<dbReference type="AlphaFoldDB" id="A0A9Q1CAV1"/>
<gene>
    <name evidence="8" type="ORF">HOLleu_13323</name>
</gene>
<evidence type="ECO:0000256" key="2">
    <source>
        <dbReference type="ARBA" id="ARBA00023180"/>
    </source>
</evidence>
<dbReference type="Gene3D" id="3.40.50.300">
    <property type="entry name" value="P-loop containing nucleotide triphosphate hydrolases"/>
    <property type="match status" value="1"/>
</dbReference>
<reference evidence="8" key="1">
    <citation type="submission" date="2021-10" db="EMBL/GenBank/DDBJ databases">
        <title>Tropical sea cucumber genome reveals ecological adaptation and Cuvierian tubules defense mechanism.</title>
        <authorList>
            <person name="Chen T."/>
        </authorList>
    </citation>
    <scope>NUCLEOTIDE SEQUENCE</scope>
    <source>
        <strain evidence="8">Nanhai2018</strain>
        <tissue evidence="8">Muscle</tissue>
    </source>
</reference>
<feature type="transmembrane region" description="Helical" evidence="6">
    <location>
        <begin position="18"/>
        <end position="40"/>
    </location>
</feature>
<feature type="binding site" evidence="4">
    <location>
        <position position="211"/>
    </location>
    <ligand>
        <name>3'-phosphoadenylyl sulfate</name>
        <dbReference type="ChEBI" id="CHEBI:58339"/>
    </ligand>
</feature>
<keyword evidence="9" id="KW-1185">Reference proteome</keyword>
<evidence type="ECO:0000256" key="5">
    <source>
        <dbReference type="PIRSR" id="PIRSR637359-3"/>
    </source>
</evidence>
<dbReference type="PANTHER" id="PTHR10605:SF65">
    <property type="entry name" value="GH20068P"/>
    <property type="match status" value="1"/>
</dbReference>
<evidence type="ECO:0000256" key="4">
    <source>
        <dbReference type="PIRSR" id="PIRSR637359-2"/>
    </source>
</evidence>
<keyword evidence="5" id="KW-1015">Disulfide bond</keyword>
<accession>A0A9Q1CAV1</accession>
<dbReference type="Pfam" id="PF00685">
    <property type="entry name" value="Sulfotransfer_1"/>
    <property type="match status" value="1"/>
</dbReference>
<sequence>MCSSVKNVYQVIMSQRTVYIALFCFIDVLVCVVCSFAFMLMNNKFNPTRFNKPVAYYRSKQTTSTKASNTPEVVVENETFLLQKANTRPLESLQVGLSSTDFKPCYQKNGECRRRLPQAIVIGVKKCGTGTLRYFLKVHPQVVFSRDEEIHYFNVPSRHDRGIEWYRRQMSLSRSKQITMEKTPRYFVSSAAPLGIYNEVSPKTKIIVLLRNPVKRAVSDYIAVKHTEGLTPPKDVNVTGQVPPYVDPIYDIKPSFERSVLDQDGNVKEWNGLINIGMYSNHMKRWLAVFPKEQILVIDSETITQQPWEAIAKVEQFLGLTPYFNKEHFYFSAKKGFYCLKRSGKVSCQGASKGRKHPDVDQDVLEKLRTFYRPYDEELSNLLQQRFSWFAST</sequence>
<dbReference type="InterPro" id="IPR000863">
    <property type="entry name" value="Sulfotransferase_dom"/>
</dbReference>
<feature type="binding site" evidence="4">
    <location>
        <position position="219"/>
    </location>
    <ligand>
        <name>3'-phosphoadenylyl sulfate</name>
        <dbReference type="ChEBI" id="CHEBI:58339"/>
    </ligand>
</feature>
<dbReference type="PANTHER" id="PTHR10605">
    <property type="entry name" value="HEPARAN SULFATE SULFOTRANSFERASE"/>
    <property type="match status" value="1"/>
</dbReference>
<dbReference type="SUPFAM" id="SSF52540">
    <property type="entry name" value="P-loop containing nucleoside triphosphate hydrolases"/>
    <property type="match status" value="1"/>
</dbReference>
<evidence type="ECO:0000259" key="7">
    <source>
        <dbReference type="Pfam" id="PF00685"/>
    </source>
</evidence>
<keyword evidence="6" id="KW-0812">Transmembrane</keyword>
<name>A0A9Q1CAV1_HOLLE</name>
<dbReference type="GO" id="GO:0008467">
    <property type="term" value="F:[heparan sulfate]-glucosamine 3-sulfotransferase activity"/>
    <property type="evidence" value="ECO:0007669"/>
    <property type="project" value="TreeGrafter"/>
</dbReference>
<evidence type="ECO:0000256" key="3">
    <source>
        <dbReference type="PIRSR" id="PIRSR637359-1"/>
    </source>
</evidence>
<evidence type="ECO:0000313" key="9">
    <source>
        <dbReference type="Proteomes" id="UP001152320"/>
    </source>
</evidence>
<evidence type="ECO:0000256" key="1">
    <source>
        <dbReference type="ARBA" id="ARBA00022679"/>
    </source>
</evidence>
<feature type="disulfide bond" evidence="5">
    <location>
        <begin position="339"/>
        <end position="348"/>
    </location>
</feature>
<evidence type="ECO:0000256" key="6">
    <source>
        <dbReference type="SAM" id="Phobius"/>
    </source>
</evidence>
<feature type="binding site" evidence="4">
    <location>
        <begin position="353"/>
        <end position="357"/>
    </location>
    <ligand>
        <name>3'-phosphoadenylyl sulfate</name>
        <dbReference type="ChEBI" id="CHEBI:58339"/>
    </ligand>
</feature>
<dbReference type="InterPro" id="IPR027417">
    <property type="entry name" value="P-loop_NTPase"/>
</dbReference>
<keyword evidence="2" id="KW-0325">Glycoprotein</keyword>
<organism evidence="8 9">
    <name type="scientific">Holothuria leucospilota</name>
    <name type="common">Black long sea cucumber</name>
    <name type="synonym">Mertensiothuria leucospilota</name>
    <dbReference type="NCBI Taxonomy" id="206669"/>
    <lineage>
        <taxon>Eukaryota</taxon>
        <taxon>Metazoa</taxon>
        <taxon>Echinodermata</taxon>
        <taxon>Eleutherozoa</taxon>
        <taxon>Echinozoa</taxon>
        <taxon>Holothuroidea</taxon>
        <taxon>Aspidochirotacea</taxon>
        <taxon>Aspidochirotida</taxon>
        <taxon>Holothuriidae</taxon>
        <taxon>Holothuria</taxon>
    </lineage>
</organism>
<keyword evidence="6" id="KW-0472">Membrane</keyword>
<proteinExistence type="predicted"/>
<keyword evidence="6" id="KW-1133">Transmembrane helix</keyword>